<dbReference type="RefSeq" id="WP_015501130.1">
    <property type="nucleotide sequence ID" value="NC_020911.1"/>
</dbReference>
<dbReference type="eggNOG" id="ENOG5032Y82">
    <property type="taxonomic scope" value="Bacteria"/>
</dbReference>
<dbReference type="KEGG" id="oat:OAN307_c37200"/>
<evidence type="ECO:0000313" key="2">
    <source>
        <dbReference type="Proteomes" id="UP000005307"/>
    </source>
</evidence>
<dbReference type="EMBL" id="CP003740">
    <property type="protein sequence ID" value="AGI69179.1"/>
    <property type="molecule type" value="Genomic_DNA"/>
</dbReference>
<accession>M9R948</accession>
<dbReference type="AlphaFoldDB" id="M9R948"/>
<organism evidence="1 2">
    <name type="scientific">Octadecabacter antarcticus 307</name>
    <dbReference type="NCBI Taxonomy" id="391626"/>
    <lineage>
        <taxon>Bacteria</taxon>
        <taxon>Pseudomonadati</taxon>
        <taxon>Pseudomonadota</taxon>
        <taxon>Alphaproteobacteria</taxon>
        <taxon>Rhodobacterales</taxon>
        <taxon>Roseobacteraceae</taxon>
        <taxon>Octadecabacter</taxon>
    </lineage>
</organism>
<reference evidence="1 2" key="1">
    <citation type="journal article" date="2013" name="PLoS ONE">
        <title>Poles Apart: Arctic and Antarctic Octadecabacter strains Share High Genome Plasticity and a New Type of Xanthorhodopsin.</title>
        <authorList>
            <person name="Vollmers J."/>
            <person name="Voget S."/>
            <person name="Dietrich S."/>
            <person name="Gollnow K."/>
            <person name="Smits M."/>
            <person name="Meyer K."/>
            <person name="Brinkhoff T."/>
            <person name="Simon M."/>
            <person name="Daniel R."/>
        </authorList>
    </citation>
    <scope>NUCLEOTIDE SEQUENCE [LARGE SCALE GENOMIC DNA]</scope>
    <source>
        <strain evidence="1 2">307</strain>
    </source>
</reference>
<dbReference type="STRING" id="391626.OAN307_c37200"/>
<evidence type="ECO:0008006" key="3">
    <source>
        <dbReference type="Google" id="ProtNLM"/>
    </source>
</evidence>
<dbReference type="HOGENOM" id="CLU_157267_1_0_5"/>
<proteinExistence type="predicted"/>
<dbReference type="OrthoDB" id="7659053at2"/>
<dbReference type="PROSITE" id="PS51257">
    <property type="entry name" value="PROKAR_LIPOPROTEIN"/>
    <property type="match status" value="1"/>
</dbReference>
<protein>
    <recommendedName>
        <fullName evidence="3">Arginine transporter</fullName>
    </recommendedName>
</protein>
<gene>
    <name evidence="1" type="ORF">OAN307_c37200</name>
</gene>
<dbReference type="Proteomes" id="UP000005307">
    <property type="component" value="Chromosome"/>
</dbReference>
<keyword evidence="2" id="KW-1185">Reference proteome</keyword>
<evidence type="ECO:0000313" key="1">
    <source>
        <dbReference type="EMBL" id="AGI69179.1"/>
    </source>
</evidence>
<name>M9R948_9RHOB</name>
<sequence length="111" mass="11744">MRNFVILSALVALTACSGGRDRGNSGSLRGATGNVSRACLAADRSAATPALCGCVQRVANTELSSRDRSRLAAFFTDPETAHAIMISDTNTNDAFWARYRAFTTSAHNQCG</sequence>